<dbReference type="STRING" id="1188229.GlitD10_1330"/>
<dbReference type="Gene3D" id="3.40.50.300">
    <property type="entry name" value="P-loop containing nucleotide triphosphate hydrolases"/>
    <property type="match status" value="1"/>
</dbReference>
<feature type="domain" description="ABC transporter" evidence="10">
    <location>
        <begin position="235"/>
        <end position="469"/>
    </location>
</feature>
<dbReference type="AlphaFoldDB" id="A0A1J0ACK7"/>
<evidence type="ECO:0000256" key="8">
    <source>
        <dbReference type="SAM" id="Phobius"/>
    </source>
</evidence>
<feature type="transmembrane region" description="Helical" evidence="8">
    <location>
        <begin position="780"/>
        <end position="799"/>
    </location>
</feature>
<keyword evidence="12" id="KW-1185">Reference proteome</keyword>
<dbReference type="SUPFAM" id="SSF49879">
    <property type="entry name" value="SMAD/FHA domain"/>
    <property type="match status" value="2"/>
</dbReference>
<dbReference type="PANTHER" id="PTHR48041:SF139">
    <property type="entry name" value="PROTEIN SCARLET"/>
    <property type="match status" value="1"/>
</dbReference>
<feature type="transmembrane region" description="Helical" evidence="8">
    <location>
        <begin position="540"/>
        <end position="560"/>
    </location>
</feature>
<dbReference type="Proteomes" id="UP000180235">
    <property type="component" value="Chromosome"/>
</dbReference>
<evidence type="ECO:0000256" key="4">
    <source>
        <dbReference type="ARBA" id="ARBA00022741"/>
    </source>
</evidence>
<dbReference type="InterPro" id="IPR027417">
    <property type="entry name" value="P-loop_NTPase"/>
</dbReference>
<dbReference type="FunFam" id="3.40.50.300:FF:000474">
    <property type="entry name" value="Putative ABC transporter ATP-binding subunit"/>
    <property type="match status" value="1"/>
</dbReference>
<feature type="domain" description="FHA" evidence="9">
    <location>
        <begin position="149"/>
        <end position="198"/>
    </location>
</feature>
<feature type="transmembrane region" description="Helical" evidence="8">
    <location>
        <begin position="668"/>
        <end position="690"/>
    </location>
</feature>
<dbReference type="InterPro" id="IPR008984">
    <property type="entry name" value="SMAD_FHA_dom_sf"/>
</dbReference>
<reference evidence="11 12" key="1">
    <citation type="submission" date="2016-10" db="EMBL/GenBank/DDBJ databases">
        <title>Description of Gloeomargarita lithophora gen. nov., sp. nov., a thylakoid-bearing basal-branching cyanobacterium with intracellular carbonates, and proposal for Gloeomargaritales ord. nov.</title>
        <authorList>
            <person name="Moreira D."/>
            <person name="Tavera R."/>
            <person name="Benzerara K."/>
            <person name="Skouri-Panet F."/>
            <person name="Couradeau E."/>
            <person name="Gerard E."/>
            <person name="Loussert C."/>
            <person name="Novelo E."/>
            <person name="Zivanovic Y."/>
            <person name="Lopez-Garcia P."/>
        </authorList>
    </citation>
    <scope>NUCLEOTIDE SEQUENCE [LARGE SCALE GENOMIC DNA]</scope>
    <source>
        <strain evidence="11 12">D10</strain>
    </source>
</reference>
<dbReference type="InterPro" id="IPR003593">
    <property type="entry name" value="AAA+_ATPase"/>
</dbReference>
<keyword evidence="4" id="KW-0547">Nucleotide-binding</keyword>
<dbReference type="InterPro" id="IPR050352">
    <property type="entry name" value="ABCG_transporters"/>
</dbReference>
<keyword evidence="6 8" id="KW-1133">Transmembrane helix</keyword>
<dbReference type="GO" id="GO:0140359">
    <property type="term" value="F:ABC-type transporter activity"/>
    <property type="evidence" value="ECO:0007669"/>
    <property type="project" value="InterPro"/>
</dbReference>
<dbReference type="SMART" id="SM00240">
    <property type="entry name" value="FHA"/>
    <property type="match status" value="2"/>
</dbReference>
<comment type="subcellular location">
    <subcellularLocation>
        <location evidence="1">Membrane</location>
        <topology evidence="1">Multi-pass membrane protein</topology>
    </subcellularLocation>
</comment>
<evidence type="ECO:0000313" key="12">
    <source>
        <dbReference type="Proteomes" id="UP000180235"/>
    </source>
</evidence>
<feature type="transmembrane region" description="Helical" evidence="8">
    <location>
        <begin position="618"/>
        <end position="648"/>
    </location>
</feature>
<dbReference type="GO" id="GO:0005524">
    <property type="term" value="F:ATP binding"/>
    <property type="evidence" value="ECO:0007669"/>
    <property type="project" value="UniProtKB-KW"/>
</dbReference>
<evidence type="ECO:0000259" key="10">
    <source>
        <dbReference type="PROSITE" id="PS50893"/>
    </source>
</evidence>
<dbReference type="OrthoDB" id="151099at2"/>
<dbReference type="InterPro" id="IPR013525">
    <property type="entry name" value="ABC2_TM"/>
</dbReference>
<dbReference type="EMBL" id="CP017675">
    <property type="protein sequence ID" value="APB33651.1"/>
    <property type="molecule type" value="Genomic_DNA"/>
</dbReference>
<organism evidence="11 12">
    <name type="scientific">Gloeomargarita lithophora Alchichica-D10</name>
    <dbReference type="NCBI Taxonomy" id="1188229"/>
    <lineage>
        <taxon>Bacteria</taxon>
        <taxon>Bacillati</taxon>
        <taxon>Cyanobacteriota</taxon>
        <taxon>Cyanophyceae</taxon>
        <taxon>Gloeomargaritales</taxon>
        <taxon>Gloeomargaritaceae</taxon>
        <taxon>Gloeomargarita</taxon>
    </lineage>
</organism>
<dbReference type="Pfam" id="PF00498">
    <property type="entry name" value="FHA"/>
    <property type="match status" value="2"/>
</dbReference>
<gene>
    <name evidence="11" type="ORF">GlitD10_1330</name>
</gene>
<protein>
    <submittedName>
        <fullName evidence="11">FHA modulated ABC efflux pump with fused ATPase and integral membrane subunits</fullName>
    </submittedName>
</protein>
<sequence>MSNRTIVVSDTIVNLGPEIEVNNHGEILRFQLTETHHILGRAPRKSPPEGLVIPDQWVHISRVQATFRRVGEQYAIHDGDGQTSSMNRLFINHAIITPVQGYMLHPGDEITVGTDPKTAISITYHDPSQQIKSITPKKRSLSLKGRSSVILGRGQEADLQLDAPTISRSHAVIFPDHQGRYTIRDCSVNGVFINGKKVVTTAPLNHGDVITLGPYRLVLQGDILVLSDQGDRIRLDAKDLARVVTGKKGQKIRILNDISLVIEPGQFVALVGGSGAGKSTLMKSLLGIEAVSQGSVYLNGDDLRNYFNMYRSIIGYVPQSDIIHTNLTVKEVLNYAAKLRLPRDVNSEEIIQQVMSQVELTERQDTLVRSLSGGQLKRVSIGVELLSDPKLFFLDEPTSGLDPGLDKKIMQLLRKLADQGRTIILVTHATTNVTLCDRLVFMGLGGNLCYFGPPSEAGQFFDMENQDFADIYIKLETRDAVVQEAERFHQSEPYQKFIQERLIGQVNEQPFRPEKVKASFWRQLWVLVGRYGQLLKRDPVYLFLSLATAPLGIILIRLAIQTQNPFVGAPDYVLASLARRVIFVIVCAALWAGFASSLQEVVKESAIYLRERLVNLGLFAYLGSKLVTLGGLAIVQSLLITAVILIGFSWPPGLCGADALCLPNYFPWFLGVFITIFLTILTSVSLGLMVSAMVRNSAQANSALPLLLLPQIIFAGILFDLGNQGRFISWLMLSRWAVGALGALADVNSLVPGIPAGTDPDTIPIKEMAMFTATLPNLGLNWAILLLHTLIYLGITLGVQKRKDIY</sequence>
<dbReference type="Pfam" id="PF00005">
    <property type="entry name" value="ABC_tran"/>
    <property type="match status" value="1"/>
</dbReference>
<dbReference type="InterPro" id="IPR017871">
    <property type="entry name" value="ABC_transporter-like_CS"/>
</dbReference>
<dbReference type="SMART" id="SM00382">
    <property type="entry name" value="AAA"/>
    <property type="match status" value="1"/>
</dbReference>
<keyword evidence="7 8" id="KW-0472">Membrane</keyword>
<accession>A0A1J0ACK7</accession>
<feature type="transmembrane region" description="Helical" evidence="8">
    <location>
        <begin position="702"/>
        <end position="722"/>
    </location>
</feature>
<evidence type="ECO:0000313" key="11">
    <source>
        <dbReference type="EMBL" id="APB33651.1"/>
    </source>
</evidence>
<dbReference type="CDD" id="cd00060">
    <property type="entry name" value="FHA"/>
    <property type="match status" value="2"/>
</dbReference>
<dbReference type="SUPFAM" id="SSF52540">
    <property type="entry name" value="P-loop containing nucleoside triphosphate hydrolases"/>
    <property type="match status" value="1"/>
</dbReference>
<proteinExistence type="predicted"/>
<keyword evidence="2" id="KW-0813">Transport</keyword>
<dbReference type="PROSITE" id="PS50893">
    <property type="entry name" value="ABC_TRANSPORTER_2"/>
    <property type="match status" value="1"/>
</dbReference>
<dbReference type="PROSITE" id="PS50006">
    <property type="entry name" value="FHA_DOMAIN"/>
    <property type="match status" value="1"/>
</dbReference>
<feature type="transmembrane region" description="Helical" evidence="8">
    <location>
        <begin position="580"/>
        <end position="598"/>
    </location>
</feature>
<keyword evidence="3 8" id="KW-0812">Transmembrane</keyword>
<evidence type="ECO:0000259" key="9">
    <source>
        <dbReference type="PROSITE" id="PS50006"/>
    </source>
</evidence>
<evidence type="ECO:0000256" key="1">
    <source>
        <dbReference type="ARBA" id="ARBA00004141"/>
    </source>
</evidence>
<evidence type="ECO:0000256" key="3">
    <source>
        <dbReference type="ARBA" id="ARBA00022692"/>
    </source>
</evidence>
<dbReference type="GO" id="GO:0016887">
    <property type="term" value="F:ATP hydrolysis activity"/>
    <property type="evidence" value="ECO:0007669"/>
    <property type="project" value="InterPro"/>
</dbReference>
<dbReference type="PROSITE" id="PS50890">
    <property type="entry name" value="PUA"/>
    <property type="match status" value="1"/>
</dbReference>
<evidence type="ECO:0000256" key="6">
    <source>
        <dbReference type="ARBA" id="ARBA00022989"/>
    </source>
</evidence>
<keyword evidence="5" id="KW-0067">ATP-binding</keyword>
<dbReference type="PANTHER" id="PTHR48041">
    <property type="entry name" value="ABC TRANSPORTER G FAMILY MEMBER 28"/>
    <property type="match status" value="1"/>
</dbReference>
<dbReference type="Pfam" id="PF01061">
    <property type="entry name" value="ABC2_membrane"/>
    <property type="match status" value="1"/>
</dbReference>
<dbReference type="InterPro" id="IPR000253">
    <property type="entry name" value="FHA_dom"/>
</dbReference>
<dbReference type="KEGG" id="glt:GlitD10_1330"/>
<dbReference type="PROSITE" id="PS00211">
    <property type="entry name" value="ABC_TRANSPORTER_1"/>
    <property type="match status" value="1"/>
</dbReference>
<name>A0A1J0ACK7_9CYAN</name>
<dbReference type="RefSeq" id="WP_071454206.1">
    <property type="nucleotide sequence ID" value="NZ_CP017675.1"/>
</dbReference>
<dbReference type="GO" id="GO:0016020">
    <property type="term" value="C:membrane"/>
    <property type="evidence" value="ECO:0007669"/>
    <property type="project" value="UniProtKB-SubCell"/>
</dbReference>
<evidence type="ECO:0000256" key="5">
    <source>
        <dbReference type="ARBA" id="ARBA00022840"/>
    </source>
</evidence>
<dbReference type="Gene3D" id="2.60.200.20">
    <property type="match status" value="2"/>
</dbReference>
<dbReference type="InterPro" id="IPR003439">
    <property type="entry name" value="ABC_transporter-like_ATP-bd"/>
</dbReference>
<evidence type="ECO:0000256" key="2">
    <source>
        <dbReference type="ARBA" id="ARBA00022448"/>
    </source>
</evidence>
<evidence type="ECO:0000256" key="7">
    <source>
        <dbReference type="ARBA" id="ARBA00023136"/>
    </source>
</evidence>